<dbReference type="Gene3D" id="2.60.120.1140">
    <property type="entry name" value="Protein of unknown function DUF192"/>
    <property type="match status" value="1"/>
</dbReference>
<dbReference type="RefSeq" id="WP_011473234.1">
    <property type="nucleotide sequence ID" value="NC_007925.1"/>
</dbReference>
<dbReference type="PANTHER" id="PTHR37953:SF1">
    <property type="entry name" value="UPF0127 PROTEIN MJ1496"/>
    <property type="match status" value="1"/>
</dbReference>
<sequence>MSEQRIRSALRVGAGRLAALMMLATWLVGAASAAEMQTLEIVTKSGVQVFAVEVATTEQEKTTGLMYRKELADGRGMLFDFSPEQPVSMWMKNTFIPLDMIFIRADGRISRIAENTVPQSLSIIPSGPPAKGVLEVIAGTAKKYGIAPGDRVAHPLFNGR</sequence>
<name>Q213U8_RHOPB</name>
<evidence type="ECO:0000313" key="1">
    <source>
        <dbReference type="EMBL" id="ABD88338.1"/>
    </source>
</evidence>
<gene>
    <name evidence="1" type="ordered locus">RPC_2790</name>
</gene>
<dbReference type="KEGG" id="rpc:RPC_2790"/>
<dbReference type="STRING" id="316056.RPC_2790"/>
<organism evidence="1">
    <name type="scientific">Rhodopseudomonas palustris (strain BisB18)</name>
    <dbReference type="NCBI Taxonomy" id="316056"/>
    <lineage>
        <taxon>Bacteria</taxon>
        <taxon>Pseudomonadati</taxon>
        <taxon>Pseudomonadota</taxon>
        <taxon>Alphaproteobacteria</taxon>
        <taxon>Hyphomicrobiales</taxon>
        <taxon>Nitrobacteraceae</taxon>
        <taxon>Rhodopseudomonas</taxon>
    </lineage>
</organism>
<dbReference type="EMBL" id="CP000301">
    <property type="protein sequence ID" value="ABD88338.1"/>
    <property type="molecule type" value="Genomic_DNA"/>
</dbReference>
<dbReference type="OrthoDB" id="9808290at2"/>
<protein>
    <recommendedName>
        <fullName evidence="2">DUF192 domain-containing protein</fullName>
    </recommendedName>
</protein>
<dbReference type="InterPro" id="IPR038695">
    <property type="entry name" value="Saro_0823-like_sf"/>
</dbReference>
<dbReference type="InterPro" id="IPR003795">
    <property type="entry name" value="DUF192"/>
</dbReference>
<evidence type="ECO:0008006" key="2">
    <source>
        <dbReference type="Google" id="ProtNLM"/>
    </source>
</evidence>
<accession>Q213U8</accession>
<proteinExistence type="predicted"/>
<dbReference type="PANTHER" id="PTHR37953">
    <property type="entry name" value="UPF0127 PROTEIN MJ1496"/>
    <property type="match status" value="1"/>
</dbReference>
<dbReference type="HOGENOM" id="CLU_097039_2_1_5"/>
<reference evidence="1" key="1">
    <citation type="submission" date="2006-03" db="EMBL/GenBank/DDBJ databases">
        <title>Complete sequence of Rhodopseudomonas palustris BisB18.</title>
        <authorList>
            <consortium name="US DOE Joint Genome Institute"/>
            <person name="Copeland A."/>
            <person name="Lucas S."/>
            <person name="Lapidus A."/>
            <person name="Barry K."/>
            <person name="Detter J.C."/>
            <person name="Glavina del Rio T."/>
            <person name="Hammon N."/>
            <person name="Israni S."/>
            <person name="Dalin E."/>
            <person name="Tice H."/>
            <person name="Pitluck S."/>
            <person name="Chain P."/>
            <person name="Malfatti S."/>
            <person name="Shin M."/>
            <person name="Vergez L."/>
            <person name="Schmutz J."/>
            <person name="Larimer F."/>
            <person name="Land M."/>
            <person name="Hauser L."/>
            <person name="Pelletier D.A."/>
            <person name="Kyrpides N."/>
            <person name="Anderson I."/>
            <person name="Oda Y."/>
            <person name="Harwood C.S."/>
            <person name="Richardson P."/>
        </authorList>
    </citation>
    <scope>NUCLEOTIDE SEQUENCE [LARGE SCALE GENOMIC DNA]</scope>
    <source>
        <strain evidence="1">BisB18</strain>
    </source>
</reference>
<dbReference type="eggNOG" id="COG1430">
    <property type="taxonomic scope" value="Bacteria"/>
</dbReference>
<dbReference type="AlphaFoldDB" id="Q213U8"/>
<dbReference type="Pfam" id="PF02643">
    <property type="entry name" value="DUF192"/>
    <property type="match status" value="1"/>
</dbReference>